<accession>A0A915IT33</accession>
<reference evidence="3" key="1">
    <citation type="submission" date="2022-11" db="UniProtKB">
        <authorList>
            <consortium name="WormBaseParasite"/>
        </authorList>
    </citation>
    <scope>IDENTIFICATION</scope>
</reference>
<evidence type="ECO:0000313" key="2">
    <source>
        <dbReference type="Proteomes" id="UP000887565"/>
    </source>
</evidence>
<dbReference type="WBParaSite" id="nRc.2.0.1.t17359-RA">
    <property type="protein sequence ID" value="nRc.2.0.1.t17359-RA"/>
    <property type="gene ID" value="nRc.2.0.1.g17359"/>
</dbReference>
<sequence>MLQTDFERPLECQLLLKSRIIYSEIEKQPDVDGRSTLLQKFEAEKHYQFQEIMNFHRKELAENRLKFEREKSTLEDEIARLKAKLSEARLNEQRFKSRFSLIEKEKQHLKEEIQIMKIDIDSVKKFKIETTVNIPNRVLEIKFQEKRSKDDFREKFLSIAQSVQNQVVEREIQLSQQLSLVENILEDPSGFFTLANLALTACARMAMNFRRIILKFFNGRSNVPRRCRNFQNKPIFTVGFYQALTSQTKCFERESLTSAEFRSVETSVMKPLCQIGPSEVS</sequence>
<feature type="coiled-coil region" evidence="1">
    <location>
        <begin position="57"/>
        <end position="98"/>
    </location>
</feature>
<protein>
    <submittedName>
        <fullName evidence="3">Uncharacterized protein</fullName>
    </submittedName>
</protein>
<name>A0A915IT33_ROMCU</name>
<dbReference type="AlphaFoldDB" id="A0A915IT33"/>
<keyword evidence="2" id="KW-1185">Reference proteome</keyword>
<keyword evidence="1" id="KW-0175">Coiled coil</keyword>
<proteinExistence type="predicted"/>
<organism evidence="2 3">
    <name type="scientific">Romanomermis culicivorax</name>
    <name type="common">Nematode worm</name>
    <dbReference type="NCBI Taxonomy" id="13658"/>
    <lineage>
        <taxon>Eukaryota</taxon>
        <taxon>Metazoa</taxon>
        <taxon>Ecdysozoa</taxon>
        <taxon>Nematoda</taxon>
        <taxon>Enoplea</taxon>
        <taxon>Dorylaimia</taxon>
        <taxon>Mermithida</taxon>
        <taxon>Mermithoidea</taxon>
        <taxon>Mermithidae</taxon>
        <taxon>Romanomermis</taxon>
    </lineage>
</organism>
<dbReference type="Proteomes" id="UP000887565">
    <property type="component" value="Unplaced"/>
</dbReference>
<evidence type="ECO:0000256" key="1">
    <source>
        <dbReference type="SAM" id="Coils"/>
    </source>
</evidence>
<evidence type="ECO:0000313" key="3">
    <source>
        <dbReference type="WBParaSite" id="nRc.2.0.1.t17359-RA"/>
    </source>
</evidence>